<feature type="domain" description="Mycothiol-dependent maleylpyruvate isomerase metal-binding" evidence="1">
    <location>
        <begin position="14"/>
        <end position="101"/>
    </location>
</feature>
<organism evidence="2 3">
    <name type="scientific">Thermomonospora umbrina</name>
    <dbReference type="NCBI Taxonomy" id="111806"/>
    <lineage>
        <taxon>Bacteria</taxon>
        <taxon>Bacillati</taxon>
        <taxon>Actinomycetota</taxon>
        <taxon>Actinomycetes</taxon>
        <taxon>Streptosporangiales</taxon>
        <taxon>Thermomonosporaceae</taxon>
        <taxon>Thermomonospora</taxon>
    </lineage>
</organism>
<proteinExistence type="predicted"/>
<reference evidence="2 3" key="1">
    <citation type="submission" date="2018-08" db="EMBL/GenBank/DDBJ databases">
        <title>Sequencing the genomes of 1000 actinobacteria strains.</title>
        <authorList>
            <person name="Klenk H.-P."/>
        </authorList>
    </citation>
    <scope>NUCLEOTIDE SEQUENCE [LARGE SCALE GENOMIC DNA]</scope>
    <source>
        <strain evidence="2 3">DSM 43927</strain>
    </source>
</reference>
<dbReference type="AlphaFoldDB" id="A0A3D9STR5"/>
<gene>
    <name evidence="2" type="ORF">DFJ69_2881</name>
</gene>
<dbReference type="NCBIfam" id="TIGR03083">
    <property type="entry name" value="maleylpyruvate isomerase family mycothiol-dependent enzyme"/>
    <property type="match status" value="1"/>
</dbReference>
<dbReference type="InterPro" id="IPR017517">
    <property type="entry name" value="Maleyloyr_isom"/>
</dbReference>
<dbReference type="Proteomes" id="UP000256661">
    <property type="component" value="Unassembled WGS sequence"/>
</dbReference>
<dbReference type="GO" id="GO:0046872">
    <property type="term" value="F:metal ion binding"/>
    <property type="evidence" value="ECO:0007669"/>
    <property type="project" value="InterPro"/>
</dbReference>
<dbReference type="InterPro" id="IPR024344">
    <property type="entry name" value="MDMPI_metal-binding"/>
</dbReference>
<keyword evidence="3" id="KW-1185">Reference proteome</keyword>
<evidence type="ECO:0000259" key="1">
    <source>
        <dbReference type="Pfam" id="PF11716"/>
    </source>
</evidence>
<sequence>MTPFTRVAMAPDVEAERLELADLLDTLADHEWRTPSLCAGWTVRDVAAHLTLADRKFTATLLRGIRARGDFDRVTAEMARERALRHTPADLVAQIRETAGRPRRFPMSGPLDPLADILVHAQDIARPLGREHPMPIERTLPALQHVWTSLFYGTRKRFAGLRLVATDADWTAGDGPQEVRGPTAALLLLATGRPTALPDLTGNGVTESATRLK</sequence>
<comment type="caution">
    <text evidence="2">The sequence shown here is derived from an EMBL/GenBank/DDBJ whole genome shotgun (WGS) entry which is preliminary data.</text>
</comment>
<dbReference type="Gene3D" id="1.20.120.450">
    <property type="entry name" value="dinb family like domain"/>
    <property type="match status" value="1"/>
</dbReference>
<evidence type="ECO:0000313" key="2">
    <source>
        <dbReference type="EMBL" id="REE97413.1"/>
    </source>
</evidence>
<dbReference type="Pfam" id="PF11716">
    <property type="entry name" value="MDMPI_N"/>
    <property type="match status" value="1"/>
</dbReference>
<dbReference type="SUPFAM" id="SSF109854">
    <property type="entry name" value="DinB/YfiT-like putative metalloenzymes"/>
    <property type="match status" value="1"/>
</dbReference>
<dbReference type="EMBL" id="QTTT01000001">
    <property type="protein sequence ID" value="REE97413.1"/>
    <property type="molecule type" value="Genomic_DNA"/>
</dbReference>
<evidence type="ECO:0000313" key="3">
    <source>
        <dbReference type="Proteomes" id="UP000256661"/>
    </source>
</evidence>
<protein>
    <submittedName>
        <fullName evidence="2">Uncharacterized protein (TIGR03083 family)</fullName>
    </submittedName>
</protein>
<dbReference type="InterPro" id="IPR034660">
    <property type="entry name" value="DinB/YfiT-like"/>
</dbReference>
<name>A0A3D9STR5_9ACTN</name>
<dbReference type="RefSeq" id="WP_211328620.1">
    <property type="nucleotide sequence ID" value="NZ_QTTT01000001.1"/>
</dbReference>
<accession>A0A3D9STR5</accession>